<keyword evidence="8" id="KW-0282">Flagellum</keyword>
<proteinExistence type="inferred from homology"/>
<feature type="transmembrane region" description="Helical" evidence="7">
    <location>
        <begin position="46"/>
        <end position="64"/>
    </location>
</feature>
<dbReference type="STRING" id="287098.SAMN05421665_2879"/>
<keyword evidence="4 7" id="KW-0812">Transmembrane</keyword>
<dbReference type="GO" id="GO:0005886">
    <property type="term" value="C:plasma membrane"/>
    <property type="evidence" value="ECO:0007669"/>
    <property type="project" value="UniProtKB-SubCell"/>
</dbReference>
<comment type="subcellular location">
    <subcellularLocation>
        <location evidence="1">Cell membrane</location>
        <topology evidence="1">Multi-pass membrane protein</topology>
    </subcellularLocation>
</comment>
<feature type="transmembrane region" description="Helical" evidence="7">
    <location>
        <begin position="128"/>
        <end position="145"/>
    </location>
</feature>
<dbReference type="PANTHER" id="PTHR30065:SF8">
    <property type="entry name" value="FLAGELLAR BIOSYNTHETIC PROTEIN FLIR"/>
    <property type="match status" value="1"/>
</dbReference>
<feature type="transmembrane region" description="Helical" evidence="7">
    <location>
        <begin position="157"/>
        <end position="177"/>
    </location>
</feature>
<keyword evidence="6 7" id="KW-0472">Membrane</keyword>
<evidence type="ECO:0000256" key="6">
    <source>
        <dbReference type="ARBA" id="ARBA00023136"/>
    </source>
</evidence>
<keyword evidence="8" id="KW-0969">Cilium</keyword>
<evidence type="ECO:0000256" key="3">
    <source>
        <dbReference type="ARBA" id="ARBA00022475"/>
    </source>
</evidence>
<dbReference type="PRINTS" id="PR00953">
    <property type="entry name" value="TYPE3IMRPROT"/>
</dbReference>
<dbReference type="OrthoDB" id="9779817at2"/>
<reference evidence="9" key="1">
    <citation type="submission" date="2017-01" db="EMBL/GenBank/DDBJ databases">
        <authorList>
            <person name="Varghese N."/>
            <person name="Submissions S."/>
        </authorList>
    </citation>
    <scope>NUCLEOTIDE SEQUENCE [LARGE SCALE GENOMIC DNA]</scope>
    <source>
        <strain evidence="9">DSM 29591</strain>
    </source>
</reference>
<feature type="transmembrane region" description="Helical" evidence="7">
    <location>
        <begin position="14"/>
        <end position="34"/>
    </location>
</feature>
<evidence type="ECO:0000313" key="9">
    <source>
        <dbReference type="Proteomes" id="UP000186997"/>
    </source>
</evidence>
<evidence type="ECO:0000256" key="5">
    <source>
        <dbReference type="ARBA" id="ARBA00022989"/>
    </source>
</evidence>
<dbReference type="AlphaFoldDB" id="A0A1R3XCV3"/>
<dbReference type="InterPro" id="IPR002010">
    <property type="entry name" value="T3SS_IM_R"/>
</dbReference>
<accession>A0A1R3XCV3</accession>
<name>A0A1R3XCV3_9RHOB</name>
<sequence length="259" mass="27128">MELLLELLPYSQSALWSGFAVFTRLGAFMAVLPAFGDQPVPTRVRLVLAVMFTLIVAPTVVQTIPAPPASMLAAFGLLGMEALTGLFFGLFLRFFILVLQIAGSIAAQATSLSQIFGGTAVVDPQPAIGHMLVVAGTALAALSGLHVQVASYMIHSYVLVPFGVALQPALVAEVGVAEVARTFTLGFILAAPFLIASLVYNVVLGVINRAMPQLMVSFVGAPALTAGGLLLFFLAAPIMLAIWLAAFSAFMEMPFGSMP</sequence>
<evidence type="ECO:0000313" key="8">
    <source>
        <dbReference type="EMBL" id="SIT89137.1"/>
    </source>
</evidence>
<feature type="transmembrane region" description="Helical" evidence="7">
    <location>
        <begin position="183"/>
        <end position="207"/>
    </location>
</feature>
<evidence type="ECO:0000256" key="1">
    <source>
        <dbReference type="ARBA" id="ARBA00004651"/>
    </source>
</evidence>
<dbReference type="PANTHER" id="PTHR30065">
    <property type="entry name" value="FLAGELLAR BIOSYNTHETIC PROTEIN FLIR"/>
    <property type="match status" value="1"/>
</dbReference>
<feature type="transmembrane region" description="Helical" evidence="7">
    <location>
        <begin position="95"/>
        <end position="116"/>
    </location>
</feature>
<evidence type="ECO:0000256" key="4">
    <source>
        <dbReference type="ARBA" id="ARBA00022692"/>
    </source>
</evidence>
<dbReference type="Pfam" id="PF01311">
    <property type="entry name" value="Bac_export_1"/>
    <property type="match status" value="1"/>
</dbReference>
<dbReference type="RefSeq" id="WP_076660584.1">
    <property type="nucleotide sequence ID" value="NZ_FTPR01000002.1"/>
</dbReference>
<organism evidence="8 9">
    <name type="scientific">Yoonia rosea</name>
    <dbReference type="NCBI Taxonomy" id="287098"/>
    <lineage>
        <taxon>Bacteria</taxon>
        <taxon>Pseudomonadati</taxon>
        <taxon>Pseudomonadota</taxon>
        <taxon>Alphaproteobacteria</taxon>
        <taxon>Rhodobacterales</taxon>
        <taxon>Paracoccaceae</taxon>
        <taxon>Yoonia</taxon>
    </lineage>
</organism>
<dbReference type="GO" id="GO:0006605">
    <property type="term" value="P:protein targeting"/>
    <property type="evidence" value="ECO:0007669"/>
    <property type="project" value="InterPro"/>
</dbReference>
<comment type="similarity">
    <text evidence="2">Belongs to the FliR/MopE/SpaR family.</text>
</comment>
<keyword evidence="5 7" id="KW-1133">Transmembrane helix</keyword>
<keyword evidence="8" id="KW-0966">Cell projection</keyword>
<feature type="transmembrane region" description="Helical" evidence="7">
    <location>
        <begin position="228"/>
        <end position="251"/>
    </location>
</feature>
<keyword evidence="9" id="KW-1185">Reference proteome</keyword>
<gene>
    <name evidence="8" type="ORF">SAMN05421665_2879</name>
</gene>
<dbReference type="EMBL" id="FTPR01000002">
    <property type="protein sequence ID" value="SIT89137.1"/>
    <property type="molecule type" value="Genomic_DNA"/>
</dbReference>
<feature type="transmembrane region" description="Helical" evidence="7">
    <location>
        <begin position="70"/>
        <end position="88"/>
    </location>
</feature>
<evidence type="ECO:0000256" key="2">
    <source>
        <dbReference type="ARBA" id="ARBA00009772"/>
    </source>
</evidence>
<evidence type="ECO:0000256" key="7">
    <source>
        <dbReference type="SAM" id="Phobius"/>
    </source>
</evidence>
<dbReference type="Proteomes" id="UP000186997">
    <property type="component" value="Unassembled WGS sequence"/>
</dbReference>
<keyword evidence="3" id="KW-1003">Cell membrane</keyword>
<protein>
    <submittedName>
        <fullName evidence="8">Flagellar biosynthetic protein FliR</fullName>
    </submittedName>
</protein>